<feature type="chain" id="PRO_5017405634" evidence="1">
    <location>
        <begin position="37"/>
        <end position="228"/>
    </location>
</feature>
<proteinExistence type="predicted"/>
<reference evidence="2 3" key="1">
    <citation type="journal article" date="2017" name="ISME J.">
        <title>Energy and carbon metabolisms in a deep terrestrial subsurface fluid microbial community.</title>
        <authorList>
            <person name="Momper L."/>
            <person name="Jungbluth S.P."/>
            <person name="Lee M.D."/>
            <person name="Amend J.P."/>
        </authorList>
    </citation>
    <scope>NUCLEOTIDE SEQUENCE [LARGE SCALE GENOMIC DNA]</scope>
    <source>
        <strain evidence="2">SURF_26</strain>
    </source>
</reference>
<keyword evidence="1" id="KW-0732">Signal</keyword>
<evidence type="ECO:0000256" key="1">
    <source>
        <dbReference type="SAM" id="SignalP"/>
    </source>
</evidence>
<evidence type="ECO:0000313" key="3">
    <source>
        <dbReference type="Proteomes" id="UP000266426"/>
    </source>
</evidence>
<feature type="signal peptide" evidence="1">
    <location>
        <begin position="1"/>
        <end position="36"/>
    </location>
</feature>
<dbReference type="Proteomes" id="UP000266426">
    <property type="component" value="Unassembled WGS sequence"/>
</dbReference>
<evidence type="ECO:0000313" key="2">
    <source>
        <dbReference type="EMBL" id="RJP57722.1"/>
    </source>
</evidence>
<accession>A0A3A4QY80</accession>
<comment type="caution">
    <text evidence="2">The sequence shown here is derived from an EMBL/GenBank/DDBJ whole genome shotgun (WGS) entry which is preliminary data.</text>
</comment>
<protein>
    <submittedName>
        <fullName evidence="2">Uncharacterized protein</fullName>
    </submittedName>
</protein>
<gene>
    <name evidence="2" type="ORF">C4541_09685</name>
</gene>
<name>A0A3A4QY80_9BACT</name>
<dbReference type="EMBL" id="QZJZ01000076">
    <property type="protein sequence ID" value="RJP57722.1"/>
    <property type="molecule type" value="Genomic_DNA"/>
</dbReference>
<sequence>MLNESSSNQKGEKKMKKLLSLAALIAIMALSASSFAAPTTNKSFAISGTFGTSPTIQVFDNAAGDNEYDSGASLTLSTSGITFPSAQVWPNVDAYSVLKLFVKVSPAGSGWTIVMYETNPWDLEIADLYHSGDRTKTIPWKFGSAAKGDSTPAIGATTQAIWDASKWMACLSSGETIAGLVTGAEGIIIEDGDDVSGLIDITLIAALHTSVTTGGTYLNNVNLTVYVP</sequence>
<organism evidence="2 3">
    <name type="scientific">Candidatus Auribacter fodinae</name>
    <dbReference type="NCBI Taxonomy" id="2093366"/>
    <lineage>
        <taxon>Bacteria</taxon>
        <taxon>Pseudomonadati</taxon>
        <taxon>Candidatus Auribacterota</taxon>
        <taxon>Candidatus Auribacteria</taxon>
        <taxon>Candidatus Auribacterales</taxon>
        <taxon>Candidatus Auribacteraceae</taxon>
        <taxon>Candidatus Auribacter</taxon>
    </lineage>
</organism>
<dbReference type="AlphaFoldDB" id="A0A3A4QY80"/>